<dbReference type="EMBL" id="HG994367">
    <property type="protein sequence ID" value="CAF1700970.1"/>
    <property type="molecule type" value="Genomic_DNA"/>
</dbReference>
<organism evidence="1">
    <name type="scientific">Brassica napus</name>
    <name type="common">Rape</name>
    <dbReference type="NCBI Taxonomy" id="3708"/>
    <lineage>
        <taxon>Eukaryota</taxon>
        <taxon>Viridiplantae</taxon>
        <taxon>Streptophyta</taxon>
        <taxon>Embryophyta</taxon>
        <taxon>Tracheophyta</taxon>
        <taxon>Spermatophyta</taxon>
        <taxon>Magnoliopsida</taxon>
        <taxon>eudicotyledons</taxon>
        <taxon>Gunneridae</taxon>
        <taxon>Pentapetalae</taxon>
        <taxon>rosids</taxon>
        <taxon>malvids</taxon>
        <taxon>Brassicales</taxon>
        <taxon>Brassicaceae</taxon>
        <taxon>Brassiceae</taxon>
        <taxon>Brassica</taxon>
    </lineage>
</organism>
<dbReference type="AlphaFoldDB" id="A0A816I6X0"/>
<sequence>GERQNADGCCVFGEALLRCVSGEALRRCVSGEVLGLCVPCQALVHASLVKPSAAASTTKFFTVVSPLHIYVIYVVRLTFHISSSCSLTV</sequence>
<reference evidence="1" key="1">
    <citation type="submission" date="2021-01" db="EMBL/GenBank/DDBJ databases">
        <authorList>
            <consortium name="Genoscope - CEA"/>
            <person name="William W."/>
        </authorList>
    </citation>
    <scope>NUCLEOTIDE SEQUENCE</scope>
</reference>
<dbReference type="Proteomes" id="UP001295469">
    <property type="component" value="Chromosome C03"/>
</dbReference>
<accession>A0A816I6X0</accession>
<proteinExistence type="predicted"/>
<feature type="non-terminal residue" evidence="1">
    <location>
        <position position="1"/>
    </location>
</feature>
<protein>
    <submittedName>
        <fullName evidence="1">(rape) hypothetical protein</fullName>
    </submittedName>
</protein>
<name>A0A816I6X0_BRANA</name>
<evidence type="ECO:0000313" key="1">
    <source>
        <dbReference type="EMBL" id="CAF1700970.1"/>
    </source>
</evidence>
<gene>
    <name evidence="1" type="ORF">DARMORV10_C03P27480.1</name>
</gene>